<keyword evidence="2" id="KW-1185">Reference proteome</keyword>
<organism evidence="1 2">
    <name type="scientific">Calocera viscosa (strain TUFC12733)</name>
    <dbReference type="NCBI Taxonomy" id="1330018"/>
    <lineage>
        <taxon>Eukaryota</taxon>
        <taxon>Fungi</taxon>
        <taxon>Dikarya</taxon>
        <taxon>Basidiomycota</taxon>
        <taxon>Agaricomycotina</taxon>
        <taxon>Dacrymycetes</taxon>
        <taxon>Dacrymycetales</taxon>
        <taxon>Dacrymycetaceae</taxon>
        <taxon>Calocera</taxon>
    </lineage>
</organism>
<evidence type="ECO:0000313" key="1">
    <source>
        <dbReference type="EMBL" id="KZO96726.1"/>
    </source>
</evidence>
<dbReference type="InterPro" id="IPR029063">
    <property type="entry name" value="SAM-dependent_MTases_sf"/>
</dbReference>
<dbReference type="Proteomes" id="UP000076738">
    <property type="component" value="Unassembled WGS sequence"/>
</dbReference>
<dbReference type="STRING" id="1330018.A0A167MHS8"/>
<evidence type="ECO:0000313" key="2">
    <source>
        <dbReference type="Proteomes" id="UP000076738"/>
    </source>
</evidence>
<proteinExistence type="predicted"/>
<dbReference type="EMBL" id="KV417283">
    <property type="protein sequence ID" value="KZO96726.1"/>
    <property type="molecule type" value="Genomic_DNA"/>
</dbReference>
<dbReference type="Gene3D" id="3.40.50.150">
    <property type="entry name" value="Vaccinia Virus protein VP39"/>
    <property type="match status" value="1"/>
</dbReference>
<protein>
    <submittedName>
        <fullName evidence="1">Uncharacterized protein</fullName>
    </submittedName>
</protein>
<accession>A0A167MHS8</accession>
<dbReference type="OrthoDB" id="194386at2759"/>
<dbReference type="InterPro" id="IPR019410">
    <property type="entry name" value="Methyltransf_16"/>
</dbReference>
<gene>
    <name evidence="1" type="ORF">CALVIDRAFT_537068</name>
</gene>
<dbReference type="Pfam" id="PF10294">
    <property type="entry name" value="Methyltransf_16"/>
    <property type="match status" value="1"/>
</dbReference>
<dbReference type="AlphaFoldDB" id="A0A167MHS8"/>
<name>A0A167MHS8_CALVF</name>
<sequence length="100" mass="10996">MQRCASNVYLPCNNLQAHNGVHLLPLDWTSPAEQLAARMEQIRPDVVLACDVIFDVRLIRDLLGVIRLALATASECWIAGAVRNELTTRAFEEAAGGCTF</sequence>
<reference evidence="1 2" key="1">
    <citation type="journal article" date="2016" name="Mol. Biol. Evol.">
        <title>Comparative Genomics of Early-Diverging Mushroom-Forming Fungi Provides Insights into the Origins of Lignocellulose Decay Capabilities.</title>
        <authorList>
            <person name="Nagy L.G."/>
            <person name="Riley R."/>
            <person name="Tritt A."/>
            <person name="Adam C."/>
            <person name="Daum C."/>
            <person name="Floudas D."/>
            <person name="Sun H."/>
            <person name="Yadav J.S."/>
            <person name="Pangilinan J."/>
            <person name="Larsson K.H."/>
            <person name="Matsuura K."/>
            <person name="Barry K."/>
            <person name="Labutti K."/>
            <person name="Kuo R."/>
            <person name="Ohm R.A."/>
            <person name="Bhattacharya S.S."/>
            <person name="Shirouzu T."/>
            <person name="Yoshinaga Y."/>
            <person name="Martin F.M."/>
            <person name="Grigoriev I.V."/>
            <person name="Hibbett D.S."/>
        </authorList>
    </citation>
    <scope>NUCLEOTIDE SEQUENCE [LARGE SCALE GENOMIC DNA]</scope>
    <source>
        <strain evidence="1 2">TUFC12733</strain>
    </source>
</reference>
<dbReference type="GO" id="GO:0008757">
    <property type="term" value="F:S-adenosylmethionine-dependent methyltransferase activity"/>
    <property type="evidence" value="ECO:0007669"/>
    <property type="project" value="UniProtKB-ARBA"/>
</dbReference>